<evidence type="ECO:0000313" key="3">
    <source>
        <dbReference type="Proteomes" id="UP000467130"/>
    </source>
</evidence>
<dbReference type="PANTHER" id="PTHR41248:SF1">
    <property type="entry name" value="NORD PROTEIN"/>
    <property type="match status" value="1"/>
</dbReference>
<dbReference type="AlphaFoldDB" id="A0A7I7QGL4"/>
<name>A0A7I7QGL4_9MYCO</name>
<dbReference type="Proteomes" id="UP000467130">
    <property type="component" value="Chromosome"/>
</dbReference>
<dbReference type="EMBL" id="AP022587">
    <property type="protein sequence ID" value="BBY25096.1"/>
    <property type="molecule type" value="Genomic_DNA"/>
</dbReference>
<dbReference type="InterPro" id="IPR051928">
    <property type="entry name" value="NorD/CobT"/>
</dbReference>
<protein>
    <recommendedName>
        <fullName evidence="1">VWFA domain-containing protein</fullName>
    </recommendedName>
</protein>
<organism evidence="2 3">
    <name type="scientific">Mycobacterium stomatepiae</name>
    <dbReference type="NCBI Taxonomy" id="470076"/>
    <lineage>
        <taxon>Bacteria</taxon>
        <taxon>Bacillati</taxon>
        <taxon>Actinomycetota</taxon>
        <taxon>Actinomycetes</taxon>
        <taxon>Mycobacteriales</taxon>
        <taxon>Mycobacteriaceae</taxon>
        <taxon>Mycobacterium</taxon>
        <taxon>Mycobacterium simiae complex</taxon>
    </lineage>
</organism>
<keyword evidence="3" id="KW-1185">Reference proteome</keyword>
<feature type="domain" description="VWFA" evidence="1">
    <location>
        <begin position="147"/>
        <end position="335"/>
    </location>
</feature>
<dbReference type="InterPro" id="IPR002035">
    <property type="entry name" value="VWF_A"/>
</dbReference>
<dbReference type="Pfam" id="PF00092">
    <property type="entry name" value="VWA"/>
    <property type="match status" value="1"/>
</dbReference>
<dbReference type="SUPFAM" id="SSF53300">
    <property type="entry name" value="vWA-like"/>
    <property type="match status" value="1"/>
</dbReference>
<accession>A0A7I7QGL4</accession>
<dbReference type="Gene3D" id="3.40.50.410">
    <property type="entry name" value="von Willebrand factor, type A domain"/>
    <property type="match status" value="1"/>
</dbReference>
<dbReference type="InterPro" id="IPR036465">
    <property type="entry name" value="vWFA_dom_sf"/>
</dbReference>
<reference evidence="2 3" key="1">
    <citation type="journal article" date="2019" name="Emerg. Microbes Infect.">
        <title>Comprehensive subspecies identification of 175 nontuberculous mycobacteria species based on 7547 genomic profiles.</title>
        <authorList>
            <person name="Matsumoto Y."/>
            <person name="Kinjo T."/>
            <person name="Motooka D."/>
            <person name="Nabeya D."/>
            <person name="Jung N."/>
            <person name="Uechi K."/>
            <person name="Horii T."/>
            <person name="Iida T."/>
            <person name="Fujita J."/>
            <person name="Nakamura S."/>
        </authorList>
    </citation>
    <scope>NUCLEOTIDE SEQUENCE [LARGE SCALE GENOMIC DNA]</scope>
    <source>
        <strain evidence="2 3">JCM 17783</strain>
    </source>
</reference>
<sequence>MGRAPGTDGGGVGGRLVVALGTGSSQQSSGPAVDVGSTADTSASLIGFRYPEWDFARGRYRIDWCTVAEFDPPNASGEPNPLPSACDRILRRELARVGLSHQRHRRQEHGDILDLNAVVDAVVRRAAGGGPDTRVYESRRRTAHDLSVLVLLDATGSTGESSMGRRVFDQQRTLAARLTAALDDLGGRVATFGFLSQGRKSVRFIRVKEFNDRYDIAAQRRLSSLSPAGFTRLGAGIRHARHILDTRGGTSRKLLVIIGDGLPYENDYTTAYAEQDSRKALSEAVTRGIGCVCLSIASTTDIGVIERVWGDVPHRRLKHPSELSGSVRPLFRSALRIAGATQRSINNTKP</sequence>
<gene>
    <name evidence="2" type="ORF">MSTO_53010</name>
</gene>
<proteinExistence type="predicted"/>
<dbReference type="PROSITE" id="PS50234">
    <property type="entry name" value="VWFA"/>
    <property type="match status" value="1"/>
</dbReference>
<dbReference type="PANTHER" id="PTHR41248">
    <property type="entry name" value="NORD PROTEIN"/>
    <property type="match status" value="1"/>
</dbReference>
<dbReference type="SMART" id="SM00327">
    <property type="entry name" value="VWA"/>
    <property type="match status" value="1"/>
</dbReference>
<dbReference type="KEGG" id="msto:MSTO_53010"/>
<evidence type="ECO:0000259" key="1">
    <source>
        <dbReference type="PROSITE" id="PS50234"/>
    </source>
</evidence>
<evidence type="ECO:0000313" key="2">
    <source>
        <dbReference type="EMBL" id="BBY25096.1"/>
    </source>
</evidence>